<dbReference type="MGI" id="MGI:3643207">
    <property type="gene designation" value="Gm7958"/>
</dbReference>
<dbReference type="KEGG" id="mmu:100040867"/>
<reference evidence="3 8" key="1">
    <citation type="journal article" date="2009" name="PLoS Biol.">
        <title>Lineage-specific biology revealed by a finished genome assembly of the mouse.</title>
        <authorList>
            <consortium name="Mouse Genome Sequencing Consortium"/>
            <person name="Church D.M."/>
            <person name="Goodstadt L."/>
            <person name="Hillier L.W."/>
            <person name="Zody M.C."/>
            <person name="Goldstein S."/>
            <person name="She X."/>
            <person name="Bult C.J."/>
            <person name="Agarwala R."/>
            <person name="Cherry J.L."/>
            <person name="DiCuccio M."/>
            <person name="Hlavina W."/>
            <person name="Kapustin Y."/>
            <person name="Meric P."/>
            <person name="Maglott D."/>
            <person name="Birtle Z."/>
            <person name="Marques A.C."/>
            <person name="Graves T."/>
            <person name="Zhou S."/>
            <person name="Teague B."/>
            <person name="Potamousis K."/>
            <person name="Churas C."/>
            <person name="Place M."/>
            <person name="Herschleb J."/>
            <person name="Runnheim R."/>
            <person name="Forrest D."/>
            <person name="Amos-Landgraf J."/>
            <person name="Schwartz D.C."/>
            <person name="Cheng Z."/>
            <person name="Lindblad-Toh K."/>
            <person name="Eichler E.E."/>
            <person name="Ponting C.P."/>
        </authorList>
    </citation>
    <scope>NUCLEOTIDE SEQUENCE [LARGE SCALE GENOMIC DNA]</scope>
    <source>
        <strain evidence="3 8">C57BL/6J</strain>
    </source>
</reference>
<evidence type="ECO:0000313" key="8">
    <source>
        <dbReference type="Proteomes" id="UP000000589"/>
    </source>
</evidence>
<dbReference type="GO" id="GO:0051321">
    <property type="term" value="P:meiotic cell cycle"/>
    <property type="evidence" value="ECO:0000318"/>
    <property type="project" value="GO_Central"/>
</dbReference>
<dbReference type="PANTHER" id="PTHR19368">
    <property type="entry name" value="XLR/SCP3/FAM9"/>
    <property type="match status" value="1"/>
</dbReference>
<dbReference type="HOGENOM" id="CLU_101027_1_0_1"/>
<dbReference type="Bgee" id="ENSMUSG00000094714">
    <property type="expression patterns" value="Expressed in spermatid and 4 other cell types or tissues"/>
</dbReference>
<dbReference type="RefSeq" id="XP_017173821.1">
    <property type="nucleotide sequence ID" value="XM_017318332.1"/>
</dbReference>
<dbReference type="PANTHER" id="PTHR19368:SF10">
    <property type="entry name" value="EG546282 PROTEIN-RELATED"/>
    <property type="match status" value="1"/>
</dbReference>
<evidence type="ECO:0000313" key="7">
    <source>
        <dbReference type="MGI" id="MGI:3705865"/>
    </source>
</evidence>
<dbReference type="VEuPathDB" id="HostDB:ENSMUSG00000096468"/>
<dbReference type="BioGRID-ORCS" id="100040894">
    <property type="hits" value="1 hit in 9 CRISPR screens"/>
</dbReference>
<dbReference type="Ensembl" id="ENSMUST00000178145.8">
    <property type="protein sequence ID" value="ENSMUSP00000136901.2"/>
    <property type="gene ID" value="ENSMUSG00000094714.8"/>
</dbReference>
<evidence type="ECO:0000313" key="6">
    <source>
        <dbReference type="MGI" id="MGI:3647662"/>
    </source>
</evidence>
<dbReference type="MGI" id="MGI:3643726">
    <property type="gene designation" value="Gm16430"/>
</dbReference>
<evidence type="ECO:0000256" key="1">
    <source>
        <dbReference type="ARBA" id="ARBA00010283"/>
    </source>
</evidence>
<dbReference type="KEGG" id="mmu:666161"/>
<dbReference type="AGR" id="MGI:3647662"/>
<dbReference type="Ensembl" id="ENSMUST00000169247.3">
    <property type="protein sequence ID" value="ENSMUSP00000136048.2"/>
    <property type="gene ID" value="ENSMUSG00000096468.8"/>
</dbReference>
<organism evidence="3 8">
    <name type="scientific">Mus musculus</name>
    <name type="common">Mouse</name>
    <dbReference type="NCBI Taxonomy" id="10090"/>
    <lineage>
        <taxon>Eukaryota</taxon>
        <taxon>Metazoa</taxon>
        <taxon>Chordata</taxon>
        <taxon>Craniata</taxon>
        <taxon>Vertebrata</taxon>
        <taxon>Euteleostomi</taxon>
        <taxon>Mammalia</taxon>
        <taxon>Eutheria</taxon>
        <taxon>Euarchontoglires</taxon>
        <taxon>Glires</taxon>
        <taxon>Rodentia</taxon>
        <taxon>Myomorpha</taxon>
        <taxon>Muroidea</taxon>
        <taxon>Muridae</taxon>
        <taxon>Murinae</taxon>
        <taxon>Mus</taxon>
        <taxon>Mus</taxon>
    </lineage>
</organism>
<dbReference type="AGR" id="MGI:3705865"/>
<dbReference type="SMR" id="A6X8J1"/>
<dbReference type="RefSeq" id="XP_017174141.1">
    <property type="nucleotide sequence ID" value="XM_017318652.1"/>
</dbReference>
<dbReference type="RefSeq" id="NP_001160073.1">
    <property type="nucleotide sequence ID" value="NM_001166601.1"/>
</dbReference>
<comment type="similarity">
    <text evidence="1">Belongs to the XLR/SYCP3 family.</text>
</comment>
<dbReference type="KEGG" id="mmu:666096"/>
<sequence>MALKKLWAIPKDGYLLLLDYDDEDDDINFLEEAHSEENVSFSEEWQRFASSVETPIENRNLLSGEQQDGNASKLDLMEEQNPVTHDDENEIPEEIVGDTREMINNKSCEQYKTTFQKFDMDVQNFNEQQEKSVGLMNLETNNSDMLFDVDGELRK</sequence>
<dbReference type="BioGRID-ORCS" id="100040867">
    <property type="hits" value="1 hit in 7 CRISPR screens"/>
</dbReference>
<dbReference type="Ensembl" id="ENSMUST00000169006.3">
    <property type="protein sequence ID" value="ENSMUSP00000132567.3"/>
    <property type="gene ID" value="ENSMUSG00000094714.8"/>
</dbReference>
<dbReference type="AGR" id="MGI:3643207"/>
<dbReference type="GeneID" id="100040867"/>
<dbReference type="SwissPalm" id="A6X8J1"/>
<dbReference type="UCSC" id="uc009tfo.1">
    <property type="organism name" value="mouse"/>
</dbReference>
<dbReference type="VEuPathDB" id="HostDB:ENSMUSG00000094714"/>
<proteinExistence type="inferred from homology"/>
<dbReference type="InterPro" id="IPR051443">
    <property type="entry name" value="XLR/SYCP3"/>
</dbReference>
<reference evidence="3" key="2">
    <citation type="journal article" date="2011" name="PLoS Biol.">
        <title>Modernizing reference genome assemblies.</title>
        <authorList>
            <person name="Church D.M."/>
            <person name="Schneider V.A."/>
            <person name="Graves T."/>
            <person name="Auger K."/>
            <person name="Cunningham F."/>
            <person name="Bouk N."/>
            <person name="Chen H.C."/>
            <person name="Agarwala R."/>
            <person name="McLaren W.M."/>
            <person name="Ritchie G.R."/>
            <person name="Albracht D."/>
            <person name="Kremitzki M."/>
            <person name="Rock S."/>
            <person name="Kotkiewicz H."/>
            <person name="Kremitzki C."/>
            <person name="Wollam A."/>
            <person name="Trani L."/>
            <person name="Fulton L."/>
            <person name="Fulton R."/>
            <person name="Matthews L."/>
            <person name="Whitehead S."/>
            <person name="Chow W."/>
            <person name="Torrance J."/>
            <person name="Dunn M."/>
            <person name="Harden G."/>
            <person name="Threadgold G."/>
            <person name="Wood J."/>
            <person name="Collins J."/>
            <person name="Heath P."/>
            <person name="Griffiths G."/>
            <person name="Pelan S."/>
            <person name="Grafham D."/>
            <person name="Eichler E.E."/>
            <person name="Weinstock G."/>
            <person name="Mardis E.R."/>
            <person name="Wilson R.K."/>
            <person name="Howe K."/>
            <person name="Flicek P."/>
            <person name="Hubbard T."/>
        </authorList>
    </citation>
    <scope>NUCLEOTIDE SEQUENCE [LARGE SCALE GENOMIC DNA]</scope>
    <source>
        <strain evidence="3">C57BL/6J</strain>
    </source>
</reference>
<dbReference type="PaxDb" id="10090-ENSMUSP00000136138"/>
<name>A6X8J1_MOUSE</name>
<dbReference type="STRING" id="10090.ENSMUSP00000136138"/>
<dbReference type="Ensembl" id="ENSMUST00000180150.8">
    <property type="protein sequence ID" value="ENSMUSP00000136138.2"/>
    <property type="gene ID" value="ENSMUSG00000096468.8"/>
</dbReference>
<evidence type="ECO:0000313" key="3">
    <source>
        <dbReference type="Ensembl" id="ENSMUSP00000136138.2"/>
    </source>
</evidence>
<accession>A6X8J1</accession>
<dbReference type="RefSeq" id="XP_017173822.1">
    <property type="nucleotide sequence ID" value="XM_017318333.1"/>
</dbReference>
<protein>
    <submittedName>
        <fullName evidence="3">Predicted gene 16405</fullName>
    </submittedName>
    <submittedName>
        <fullName evidence="2">Predicted gene 16430</fullName>
    </submittedName>
</protein>
<dbReference type="GeneID" id="666161"/>
<keyword evidence="8" id="KW-1185">Reference proteome</keyword>
<gene>
    <name evidence="3 6" type="primary">Gm16405</name>
    <name evidence="7" type="synonym">Gm14594</name>
    <name evidence="2 5" type="synonym">Gm16430</name>
    <name evidence="4" type="synonym">Gm7958</name>
</gene>
<evidence type="ECO:0000313" key="5">
    <source>
        <dbReference type="MGI" id="MGI:3643726"/>
    </source>
</evidence>
<dbReference type="KEGG" id="mmu:100040894"/>
<dbReference type="GeneID" id="666096"/>
<dbReference type="MGI" id="MGI:3705865">
    <property type="gene designation" value="Gm14594"/>
</dbReference>
<dbReference type="AGR" id="MGI:3643726"/>
<dbReference type="AlphaFoldDB" id="A6X8J1"/>
<dbReference type="GeneTree" id="ENSGT00390000000062"/>
<dbReference type="GO" id="GO:0000795">
    <property type="term" value="C:synaptonemal complex"/>
    <property type="evidence" value="ECO:0000318"/>
    <property type="project" value="GO_Central"/>
</dbReference>
<dbReference type="GeneID" id="100040894"/>
<evidence type="ECO:0000313" key="4">
    <source>
        <dbReference type="MGI" id="MGI:3643207"/>
    </source>
</evidence>
<reference evidence="3" key="3">
    <citation type="submission" date="2025-05" db="UniProtKB">
        <authorList>
            <consortium name="Ensembl"/>
        </authorList>
    </citation>
    <scope>IDENTIFICATION</scope>
    <source>
        <strain evidence="3">C57BL/6J</strain>
    </source>
</reference>
<evidence type="ECO:0000313" key="2">
    <source>
        <dbReference type="Ensembl" id="ENSMUSP00000132567.3"/>
    </source>
</evidence>
<dbReference type="RefSeq" id="XP_986693.2">
    <property type="nucleotide sequence ID" value="XM_981599.4"/>
</dbReference>
<dbReference type="GO" id="GO:0007286">
    <property type="term" value="P:spermatid development"/>
    <property type="evidence" value="ECO:0000318"/>
    <property type="project" value="GO_Central"/>
</dbReference>
<dbReference type="RefSeq" id="NP_001160118.1">
    <property type="nucleotide sequence ID" value="NM_001166646.1"/>
</dbReference>
<dbReference type="Proteomes" id="UP000000589">
    <property type="component" value="Chromosome X"/>
</dbReference>
<dbReference type="MGI" id="MGI:3647662">
    <property type="gene designation" value="Gm16405"/>
</dbReference>